<dbReference type="Gene3D" id="2.180.10.10">
    <property type="entry name" value="RHS repeat-associated core"/>
    <property type="match status" value="1"/>
</dbReference>
<dbReference type="RefSeq" id="WP_119372772.1">
    <property type="nucleotide sequence ID" value="NZ_CP040792.1"/>
</dbReference>
<comment type="caution">
    <text evidence="3">The sequence shown here is derived from an EMBL/GenBank/DDBJ whole genome shotgun (WGS) entry which is preliminary data.</text>
</comment>
<keyword evidence="4" id="KW-1185">Reference proteome</keyword>
<evidence type="ECO:0000313" key="3">
    <source>
        <dbReference type="EMBL" id="RII92908.1"/>
    </source>
</evidence>
<accession>A0ABX9N6I1</accession>
<proteinExistence type="predicted"/>
<name>A0ABX9N6I1_9MICO</name>
<evidence type="ECO:0000256" key="1">
    <source>
        <dbReference type="SAM" id="Phobius"/>
    </source>
</evidence>
<evidence type="ECO:0000259" key="2">
    <source>
        <dbReference type="Pfam" id="PF15526"/>
    </source>
</evidence>
<dbReference type="EMBL" id="QWEE01000061">
    <property type="protein sequence ID" value="RII92908.1"/>
    <property type="molecule type" value="Genomic_DNA"/>
</dbReference>
<dbReference type="Gene3D" id="3.10.380.20">
    <property type="entry name" value="Novel toxin 21 (CdiA), C-terminal domain"/>
    <property type="match status" value="1"/>
</dbReference>
<organism evidence="3 4">
    <name type="scientific">Clavibacter californiensis</name>
    <dbReference type="NCBI Taxonomy" id="1401995"/>
    <lineage>
        <taxon>Bacteria</taxon>
        <taxon>Bacillati</taxon>
        <taxon>Actinomycetota</taxon>
        <taxon>Actinomycetes</taxon>
        <taxon>Micrococcales</taxon>
        <taxon>Microbacteriaceae</taxon>
        <taxon>Clavibacter</taxon>
    </lineage>
</organism>
<gene>
    <name evidence="3" type="ORF">DZF98_05780</name>
</gene>
<feature type="domain" description="Novel toxin 21" evidence="2">
    <location>
        <begin position="197"/>
        <end position="271"/>
    </location>
</feature>
<dbReference type="NCBIfam" id="TIGR03696">
    <property type="entry name" value="Rhs_assc_core"/>
    <property type="match status" value="1"/>
</dbReference>
<dbReference type="CDD" id="cd20685">
    <property type="entry name" value="CdiA-CT_Ecl_RNase-like"/>
    <property type="match status" value="1"/>
</dbReference>
<keyword evidence="1" id="KW-0472">Membrane</keyword>
<reference evidence="3 4" key="1">
    <citation type="submission" date="2018-08" db="EMBL/GenBank/DDBJ databases">
        <title>Genome Sequence of Clavibacter michiganensis Subspecies type strains, and the Atypical Peach-Colored Strains Isolated from Tomato.</title>
        <authorList>
            <person name="Osdaghi E."/>
            <person name="Portier P."/>
            <person name="Briand M."/>
            <person name="Jacques M.-A."/>
        </authorList>
    </citation>
    <scope>NUCLEOTIDE SEQUENCE [LARGE SCALE GENOMIC DNA]</scope>
    <source>
        <strain evidence="3 4">CFBP 8216</strain>
    </source>
</reference>
<keyword evidence="1" id="KW-1133">Transmembrane helix</keyword>
<dbReference type="InterPro" id="IPR028190">
    <property type="entry name" value="Ntox21"/>
</dbReference>
<dbReference type="Proteomes" id="UP000265355">
    <property type="component" value="Unassembled WGS sequence"/>
</dbReference>
<feature type="transmembrane region" description="Helical" evidence="1">
    <location>
        <begin position="124"/>
        <end position="154"/>
    </location>
</feature>
<dbReference type="Pfam" id="PF15526">
    <property type="entry name" value="Ntox21"/>
    <property type="match status" value="1"/>
</dbReference>
<sequence length="271" mass="29069">MWSYPSIHGDILVTADQAGARAPGLAVYDPFGQVEDPKTGALGTVTANQSGPDTQQGNADYGWLGQHQKLSEHLGGIATVEMGARQYVAALGRFLQVDPVEGGTDDDYAYPNDPINAFDLTGQFVFLIPLAVLVAAAVGMAIVAAAVVLGAWWVGQQIGSWLKTTAFPWIGQAFSKPKNPNAGKGEPVTDKEAQAEAEKHGYVKIKQRSVRGRAIFKKKGENDFITYDRGSLRGSGHNGGYWKRATSAAALNSRRTRGGTWNKDLTHRIGD</sequence>
<evidence type="ECO:0000313" key="4">
    <source>
        <dbReference type="Proteomes" id="UP000265355"/>
    </source>
</evidence>
<keyword evidence="1" id="KW-0812">Transmembrane</keyword>
<dbReference type="InterPro" id="IPR038181">
    <property type="entry name" value="Ntox21_sf"/>
</dbReference>
<dbReference type="InterPro" id="IPR022385">
    <property type="entry name" value="Rhs_assc_core"/>
</dbReference>
<protein>
    <recommendedName>
        <fullName evidence="2">Novel toxin 21 domain-containing protein</fullName>
    </recommendedName>
</protein>